<keyword evidence="9" id="KW-1185">Reference proteome</keyword>
<dbReference type="EMBL" id="CAJOAX010001724">
    <property type="protein sequence ID" value="CAF3740517.1"/>
    <property type="molecule type" value="Genomic_DNA"/>
</dbReference>
<accession>A0A818PL98</accession>
<dbReference type="PANTHER" id="PTHR14684:SF2">
    <property type="entry name" value="THIOREDOXIN DOMAIN-CONTAINING PROTEIN 15"/>
    <property type="match status" value="1"/>
</dbReference>
<keyword evidence="1" id="KW-0472">Membrane</keyword>
<dbReference type="GO" id="GO:0060271">
    <property type="term" value="P:cilium assembly"/>
    <property type="evidence" value="ECO:0007669"/>
    <property type="project" value="TreeGrafter"/>
</dbReference>
<dbReference type="PANTHER" id="PTHR14684">
    <property type="entry name" value="THIOREDOXIN DOMAIN-CONTAINING PROTEIN 15"/>
    <property type="match status" value="1"/>
</dbReference>
<dbReference type="EMBL" id="CAJNOH010000302">
    <property type="protein sequence ID" value="CAF0991686.1"/>
    <property type="molecule type" value="Genomic_DNA"/>
</dbReference>
<dbReference type="Proteomes" id="UP000663870">
    <property type="component" value="Unassembled WGS sequence"/>
</dbReference>
<dbReference type="SUPFAM" id="SSF52833">
    <property type="entry name" value="Thioredoxin-like"/>
    <property type="match status" value="1"/>
</dbReference>
<organism evidence="7 10">
    <name type="scientific">Rotaria sordida</name>
    <dbReference type="NCBI Taxonomy" id="392033"/>
    <lineage>
        <taxon>Eukaryota</taxon>
        <taxon>Metazoa</taxon>
        <taxon>Spiralia</taxon>
        <taxon>Gnathifera</taxon>
        <taxon>Rotifera</taxon>
        <taxon>Eurotatoria</taxon>
        <taxon>Bdelloidea</taxon>
        <taxon>Philodinida</taxon>
        <taxon>Philodinidae</taxon>
        <taxon>Rotaria</taxon>
    </lineage>
</organism>
<evidence type="ECO:0000313" key="4">
    <source>
        <dbReference type="EMBL" id="CAF0991686.1"/>
    </source>
</evidence>
<dbReference type="Proteomes" id="UP000663854">
    <property type="component" value="Unassembled WGS sequence"/>
</dbReference>
<dbReference type="Proteomes" id="UP000663823">
    <property type="component" value="Unassembled WGS sequence"/>
</dbReference>
<dbReference type="EMBL" id="CAJNOL010000792">
    <property type="protein sequence ID" value="CAF1200971.1"/>
    <property type="molecule type" value="Genomic_DNA"/>
</dbReference>
<dbReference type="Proteomes" id="UP000663882">
    <property type="component" value="Unassembled WGS sequence"/>
</dbReference>
<evidence type="ECO:0000313" key="7">
    <source>
        <dbReference type="EMBL" id="CAF3621488.1"/>
    </source>
</evidence>
<keyword evidence="1" id="KW-0812">Transmembrane</keyword>
<dbReference type="GO" id="GO:0005929">
    <property type="term" value="C:cilium"/>
    <property type="evidence" value="ECO:0007669"/>
    <property type="project" value="TreeGrafter"/>
</dbReference>
<evidence type="ECO:0000313" key="3">
    <source>
        <dbReference type="EMBL" id="CAF0985778.1"/>
    </source>
</evidence>
<dbReference type="OrthoDB" id="1899781at2759"/>
<dbReference type="EMBL" id="CAJNOO010000511">
    <property type="protein sequence ID" value="CAF0965358.1"/>
    <property type="molecule type" value="Genomic_DNA"/>
</dbReference>
<dbReference type="EMBL" id="CAJOBE010000324">
    <property type="protein sequence ID" value="CAF3621488.1"/>
    <property type="molecule type" value="Genomic_DNA"/>
</dbReference>
<dbReference type="AlphaFoldDB" id="A0A818PL98"/>
<reference evidence="7" key="1">
    <citation type="submission" date="2021-02" db="EMBL/GenBank/DDBJ databases">
        <authorList>
            <person name="Nowell W R."/>
        </authorList>
    </citation>
    <scope>NUCLEOTIDE SEQUENCE</scope>
</reference>
<dbReference type="Gene3D" id="3.40.30.10">
    <property type="entry name" value="Glutaredoxin"/>
    <property type="match status" value="1"/>
</dbReference>
<name>A0A818PL98_9BILA</name>
<evidence type="ECO:0008006" key="11">
    <source>
        <dbReference type="Google" id="ProtNLM"/>
    </source>
</evidence>
<evidence type="ECO:0000313" key="5">
    <source>
        <dbReference type="EMBL" id="CAF1200971.1"/>
    </source>
</evidence>
<dbReference type="Proteomes" id="UP000663889">
    <property type="component" value="Unassembled WGS sequence"/>
</dbReference>
<gene>
    <name evidence="7" type="ORF">FNK824_LOCUS4434</name>
    <name evidence="5" type="ORF">JXQ802_LOCUS24416</name>
    <name evidence="6" type="ORF">JXQ802_LOCUS25049</name>
    <name evidence="8" type="ORF">OTI717_LOCUS14988</name>
    <name evidence="4" type="ORF">PYM288_LOCUS14149</name>
    <name evidence="2" type="ORF">RFH988_LOCUS12343</name>
    <name evidence="3" type="ORF">SEV965_LOCUS9999</name>
</gene>
<evidence type="ECO:0000313" key="9">
    <source>
        <dbReference type="Proteomes" id="UP000663870"/>
    </source>
</evidence>
<dbReference type="InterPro" id="IPR042418">
    <property type="entry name" value="TXNDC15"/>
</dbReference>
<dbReference type="EMBL" id="CAJNOL010000831">
    <property type="protein sequence ID" value="CAF1213191.1"/>
    <property type="molecule type" value="Genomic_DNA"/>
</dbReference>
<evidence type="ECO:0000313" key="2">
    <source>
        <dbReference type="EMBL" id="CAF0965358.1"/>
    </source>
</evidence>
<evidence type="ECO:0000313" key="10">
    <source>
        <dbReference type="Proteomes" id="UP000663874"/>
    </source>
</evidence>
<protein>
    <recommendedName>
        <fullName evidence="11">Thioredoxin domain-containing protein</fullName>
    </recommendedName>
</protein>
<evidence type="ECO:0000313" key="6">
    <source>
        <dbReference type="EMBL" id="CAF1213191.1"/>
    </source>
</evidence>
<feature type="transmembrane region" description="Helical" evidence="1">
    <location>
        <begin position="188"/>
        <end position="205"/>
    </location>
</feature>
<dbReference type="EMBL" id="CAJNOU010000400">
    <property type="protein sequence ID" value="CAF0985778.1"/>
    <property type="molecule type" value="Genomic_DNA"/>
</dbReference>
<dbReference type="Proteomes" id="UP000663874">
    <property type="component" value="Unassembled WGS sequence"/>
</dbReference>
<keyword evidence="1" id="KW-1133">Transmembrane helix</keyword>
<evidence type="ECO:0000313" key="8">
    <source>
        <dbReference type="EMBL" id="CAF3740517.1"/>
    </source>
</evidence>
<dbReference type="InterPro" id="IPR036249">
    <property type="entry name" value="Thioredoxin-like_sf"/>
</dbReference>
<sequence length="222" mass="25976">MSSSIYDIFHYTPPIINQCSSISLNNNQSYLNSSLNTLQQTFLPCQLHNITDNYTNSVQLVDSNYLMRAPTHFDCYILLFFARWCYFSVRFAPYFNALPRSFPGLDFVAYDVSKSLRYMTYFGTNAVPSVFILRKNKLLARLNSTNDIQILISLIESTLHLNQTNNLTIKDEDRLGPVTTIYEPSFDYALLFSWLFIGLFIYYYAEKYNLLTIIRQRFSHEN</sequence>
<comment type="caution">
    <text evidence="7">The sequence shown here is derived from an EMBL/GenBank/DDBJ whole genome shotgun (WGS) entry which is preliminary data.</text>
</comment>
<evidence type="ECO:0000256" key="1">
    <source>
        <dbReference type="SAM" id="Phobius"/>
    </source>
</evidence>
<proteinExistence type="predicted"/>